<feature type="region of interest" description="Disordered" evidence="13">
    <location>
        <begin position="391"/>
        <end position="513"/>
    </location>
</feature>
<keyword evidence="12" id="KW-0175">Coiled coil</keyword>
<evidence type="ECO:0000256" key="11">
    <source>
        <dbReference type="RuleBase" id="RU364107"/>
    </source>
</evidence>
<dbReference type="InterPro" id="IPR033031">
    <property type="entry name" value="Scc2/Nipped-B"/>
</dbReference>
<dbReference type="InterPro" id="IPR024986">
    <property type="entry name" value="Nipped-B_C"/>
</dbReference>
<dbReference type="GO" id="GO:0007420">
    <property type="term" value="P:brain development"/>
    <property type="evidence" value="ECO:0007669"/>
    <property type="project" value="TreeGrafter"/>
</dbReference>
<feature type="compositionally biased region" description="Low complexity" evidence="13">
    <location>
        <begin position="663"/>
        <end position="673"/>
    </location>
</feature>
<keyword evidence="9 11" id="KW-0131">Cell cycle</keyword>
<feature type="region of interest" description="Disordered" evidence="13">
    <location>
        <begin position="254"/>
        <end position="372"/>
    </location>
</feature>
<comment type="function">
    <text evidence="10">May play a structural role in chromatin. Involved in sister chromatid cohesion, possibly by facilitating the cohesin complex loading. Transcription factor, which may promote cortical neuron migration during brain development by regulating the transcription of crucial genes in this process.</text>
</comment>
<dbReference type="GO" id="GO:0010468">
    <property type="term" value="P:regulation of gene expression"/>
    <property type="evidence" value="ECO:0007669"/>
    <property type="project" value="InterPro"/>
</dbReference>
<evidence type="ECO:0000256" key="8">
    <source>
        <dbReference type="ARBA" id="ARBA00023242"/>
    </source>
</evidence>
<feature type="region of interest" description="Disordered" evidence="13">
    <location>
        <begin position="2181"/>
        <end position="2231"/>
    </location>
</feature>
<proteinExistence type="inferred from homology"/>
<gene>
    <name evidence="15" type="primary">nipbla</name>
</gene>
<sequence>MNGDMPHVPITTLAGIASLTDLLNQLPLPSPLPATTTKSLLYNGRIAEEVTCLLGCRDENLASQLAHGLNQVSTEHIELKDNLGSDEPEGDAPLLLQTMLARNPGIFREKSMENHAQPMVPPYKITQNSMHSPAQSANFQPAAISPNSTSRFVAPQTGSSSRYMGQQNSPVPSPYTPQSPATGYIQQYSHQQPPSYNQHQQIQQVSVASPMVPGGIRNIHEGKVSGQMANAANHHSDRHGTEDYMNIVHRLGSEEGDSSMRNPSFPLRSPPSGCSPAGSEGTPKQGSRPPLILQSPPPYTPSPRDGGPDQKQQLQQRKKTPAVKEEKDMYDIVSSPNKDSTKLTLKLSRVKSNESDPPGTNIAVPGMDQNSDNMEAELGFQQVPVLQQNIGARLQQQQVSHQAGGTGANQPPSSPYDEAELDALAEIERIEREAASEKCSKEVQDKDKPLKKRKQDSFPLEPGAGGPGGPTGAPGSGSTGGGNAGKLTPQEATAAGNGASRPPLMVSIDLQQAGRADGQLDPCLAAPIPALEAQRWPEDPASGPAAVEGSDTALRLKPDGRPEVIKNRVDKHDSRREGRESSKHRHDDKSSDRRGEMPKSSNRGEHGRDRDRESDRDRRHRSEAGGRERRSPDARCRSDRDRSGFRSASTGEPGRSSSRQDGSKPASSASGAKLPDSFPAQLLGGHSGALKNFQIPKIKRDKDGSGSTESQIWGQPKVKLERLGLVQDFEKRPKPVVVLKKLSVDQIQRIIRHSKTGKNRLSSGNDNHELPPELLAEIESTMPLCERVKMNKRKRSTVNERPKYAEVSSDEEFDANGESARKRQRRDKDRTWEFEERERRGSGEHRKSGHRDSRRGSGSRYRDSSEEDSPPPSMSEIARKMKMKEKQKKRKAYEPKLTQEELMDSSTFKRFLASIDNILENLEDVDFTTMADDDEIPQELLLGKHQLNELGSESAKIKAMGISSRIPSDKLVKLLNILEKNIQDGAKLTTLMNHDHDAEDEERLWRDLIMERVTKSADACLTALNIMTSAHMPKAVYIEDVIERVLQYTKFHLQNTLYPQYDPVYRVDPHGGGMLLSSKAKRAKCSTHKQRVIVMLYNKVCDIVSNISELLEIQLLTDTTILQVSSMGITPFFVENVSELQLCAIKLVTAVFSRYEKHRQLILEEIFTSLARLPTSKRSLRNFRLNSSDQDGEPMYIQMVTALVLQLIQCVVHLPNDKETFEEYDSKVDQDVLITNSYETAMRTAQNFLSVFLKKCGSKQGEEDYRPLFENFVQDLLSTVNKPEWPAAELLLSLLGRLLVHQFSNKQTEMALRVASLDYLGTVAARLRKDGVTSKMDQRSIDRILQETPGNDETQQLQKALLDYLEENAETDASLVFARKFYIAQWFRDATTEAEKSMRNQNPKDEDSSDGPQHAKEVETTGEIMQRAEKRKKFLRNIIKTTPAHFTTLKMNSDTVDYDDSCLIVRYLASMRPFAQSFDIYLTQILRVLGESAIAVRTKAMKCLSEVVAVDPSILARSDMQRGVHGRLMDNSTSVREAAVELLGRFVLSRPQLTEQYYDMLIERILDTGISVRKRVIKILRDICLEQPTFSKITEMCVRMIRRVNDEEGIKKLVNETFQKLWFTPTPAHDKETMTRKILNITDVVAACKDTGYDWFEQLLQNLLKSEEEASYKPAKKACVQLVDNLVEHILKYEESLAENKGVNSTRLVACITTLYLFSKIRAQLMVKHAMTMQPYLTTKCNTANDFMVICNVAKILELVVPLMEHPSETFLATIEEDLMKLIIKYGMTVVQHCVSCLGAVVNKVTHNYKFVWACFNRFYGALNKLKIQHQEDPNSTTLVANKPFLLRSLFTVGALARHFDFDLEEFKGTNKVVIKEKVLELLLYFTKHEDEEVKTKAIIGLGFLVIMHPSQMFVPEVKSLYNGILADRSSSINLKIQILKNLQTYLQEEDTRMQEADREWKKLSKQEDLKEMGDISSGMSSSIMQLYLKQVLEAFFHTQSSVRHFALNVIALTLNQGLIHPVQCVPYLIAMGTDPEPSMRNKADQQLVEIDKKYTGFIHMKAVAGMKMSYNLQQAIDLSRKSIIRGFRQDETHSALCSHLFTMIRGNRQHRRAFLISLLNLFDDSAKTEVNMLLFIADNLACFPYQSQEEPLFIMHHIDITLSVSGSNLLQTFREVQYEEKMNCDSPQSDEEENSNSDDGDDDEVVRRPKKARKHVADPESSESDSEFDDLDVEDVDKVMRLLPDNPMGLLDFANAVQGILLLLVLKQHLKNQYGFSDSKIQKYSPTESAKVYDKAVNRKSTVHFSPRQTIDFISNNMANASLTHDVKRRIVKQYLDFKVLMEHLDPDEEDEEGEASASANIRNKAINALLGSSGPLSGPSPRNQAGPETDDDYSDGDERTPGVRRTNTKYLIHFKYRIESRRH</sequence>
<feature type="compositionally biased region" description="Basic and acidic residues" evidence="13">
    <location>
        <begin position="1394"/>
        <end position="1406"/>
    </location>
</feature>
<evidence type="ECO:0000256" key="12">
    <source>
        <dbReference type="SAM" id="Coils"/>
    </source>
</evidence>
<feature type="region of interest" description="Disordered" evidence="13">
    <location>
        <begin position="793"/>
        <end position="898"/>
    </location>
</feature>
<keyword evidence="8 11" id="KW-0539">Nucleus</keyword>
<keyword evidence="5" id="KW-0805">Transcription regulation</keyword>
<feature type="compositionally biased region" description="Basic and acidic residues" evidence="13">
    <location>
        <begin position="826"/>
        <end position="864"/>
    </location>
</feature>
<evidence type="ECO:0000256" key="10">
    <source>
        <dbReference type="ARBA" id="ARBA00053055"/>
    </source>
</evidence>
<dbReference type="GO" id="GO:0061775">
    <property type="term" value="F:cohesin loader activity"/>
    <property type="evidence" value="ECO:0007669"/>
    <property type="project" value="InterPro"/>
</dbReference>
<feature type="compositionally biased region" description="Polar residues" evidence="13">
    <location>
        <begin position="125"/>
        <end position="170"/>
    </location>
</feature>
<accession>A0A673CE07</accession>
<comment type="subcellular location">
    <subcellularLocation>
        <location evidence="1 11">Nucleus</location>
    </subcellularLocation>
</comment>
<dbReference type="InterPro" id="IPR016024">
    <property type="entry name" value="ARM-type_fold"/>
</dbReference>
<evidence type="ECO:0000256" key="7">
    <source>
        <dbReference type="ARBA" id="ARBA00023163"/>
    </source>
</evidence>
<dbReference type="SUPFAM" id="SSF48371">
    <property type="entry name" value="ARM repeat"/>
    <property type="match status" value="2"/>
</dbReference>
<feature type="region of interest" description="Disordered" evidence="13">
    <location>
        <begin position="125"/>
        <end position="182"/>
    </location>
</feature>
<feature type="compositionally biased region" description="Gly residues" evidence="13">
    <location>
        <begin position="463"/>
        <end position="484"/>
    </location>
</feature>
<dbReference type="GO" id="GO:0048565">
    <property type="term" value="P:digestive tract development"/>
    <property type="evidence" value="ECO:0007669"/>
    <property type="project" value="UniProtKB-ARBA"/>
</dbReference>
<evidence type="ECO:0000256" key="5">
    <source>
        <dbReference type="ARBA" id="ARBA00023015"/>
    </source>
</evidence>
<feature type="compositionally biased region" description="Basic residues" evidence="13">
    <location>
        <begin position="880"/>
        <end position="891"/>
    </location>
</feature>
<dbReference type="Gene3D" id="1.25.10.10">
    <property type="entry name" value="Leucine-rich Repeat Variant"/>
    <property type="match status" value="2"/>
</dbReference>
<dbReference type="Pfam" id="PF12830">
    <property type="entry name" value="Nipped-B_C"/>
    <property type="match status" value="1"/>
</dbReference>
<evidence type="ECO:0000313" key="16">
    <source>
        <dbReference type="Proteomes" id="UP000472271"/>
    </source>
</evidence>
<reference evidence="15" key="3">
    <citation type="submission" date="2025-09" db="UniProtKB">
        <authorList>
            <consortium name="Ensembl"/>
        </authorList>
    </citation>
    <scope>IDENTIFICATION</scope>
</reference>
<dbReference type="GO" id="GO:0071169">
    <property type="term" value="P:establishment of protein localization to chromatin"/>
    <property type="evidence" value="ECO:0007669"/>
    <property type="project" value="TreeGrafter"/>
</dbReference>
<evidence type="ECO:0000256" key="9">
    <source>
        <dbReference type="ARBA" id="ARBA00023306"/>
    </source>
</evidence>
<feature type="compositionally biased region" description="Polar residues" evidence="13">
    <location>
        <begin position="391"/>
        <end position="411"/>
    </location>
</feature>
<keyword evidence="16" id="KW-1185">Reference proteome</keyword>
<dbReference type="GO" id="GO:0048703">
    <property type="term" value="P:embryonic viscerocranium morphogenesis"/>
    <property type="evidence" value="ECO:0007669"/>
    <property type="project" value="TreeGrafter"/>
</dbReference>
<dbReference type="GO" id="GO:0034087">
    <property type="term" value="P:establishment of mitotic sister chromatid cohesion"/>
    <property type="evidence" value="ECO:0007669"/>
    <property type="project" value="TreeGrafter"/>
</dbReference>
<dbReference type="GO" id="GO:1990414">
    <property type="term" value="P:replication-born double-strand break repair via sister chromatid exchange"/>
    <property type="evidence" value="ECO:0007669"/>
    <property type="project" value="TreeGrafter"/>
</dbReference>
<evidence type="ECO:0000256" key="3">
    <source>
        <dbReference type="ARBA" id="ARBA00022473"/>
    </source>
</evidence>
<dbReference type="Proteomes" id="UP000472271">
    <property type="component" value="Chromosome 9"/>
</dbReference>
<evidence type="ECO:0000259" key="14">
    <source>
        <dbReference type="Pfam" id="PF12830"/>
    </source>
</evidence>
<feature type="region of interest" description="Disordered" evidence="13">
    <location>
        <begin position="1394"/>
        <end position="1423"/>
    </location>
</feature>
<feature type="compositionally biased region" description="Low complexity" evidence="13">
    <location>
        <begin position="2371"/>
        <end position="2383"/>
    </location>
</feature>
<dbReference type="CDD" id="cd23958">
    <property type="entry name" value="SCC2"/>
    <property type="match status" value="1"/>
</dbReference>
<evidence type="ECO:0000256" key="4">
    <source>
        <dbReference type="ARBA" id="ARBA00022737"/>
    </source>
</evidence>
<feature type="compositionally biased region" description="Polar residues" evidence="13">
    <location>
        <begin position="646"/>
        <end position="660"/>
    </location>
</feature>
<dbReference type="Pfam" id="PF12765">
    <property type="entry name" value="Cohesin_HEAT"/>
    <property type="match status" value="1"/>
</dbReference>
<keyword evidence="3" id="KW-0217">Developmental protein</keyword>
<reference evidence="15" key="2">
    <citation type="submission" date="2025-08" db="UniProtKB">
        <authorList>
            <consortium name="Ensembl"/>
        </authorList>
    </citation>
    <scope>IDENTIFICATION</scope>
</reference>
<keyword evidence="6" id="KW-0010">Activator</keyword>
<keyword evidence="7" id="KW-0804">Transcription</keyword>
<evidence type="ECO:0000256" key="1">
    <source>
        <dbReference type="ARBA" id="ARBA00004123"/>
    </source>
</evidence>
<comment type="similarity">
    <text evidence="2 11">Belongs to the SCC2/Nipped-B family.</text>
</comment>
<dbReference type="InterPro" id="IPR011989">
    <property type="entry name" value="ARM-like"/>
</dbReference>
<protein>
    <recommendedName>
        <fullName evidence="11">Nipped-B protein</fullName>
    </recommendedName>
</protein>
<dbReference type="Ensembl" id="ENSSORT00005052178.1">
    <property type="protein sequence ID" value="ENSSORP00005050962.1"/>
    <property type="gene ID" value="ENSSORG00005022925.1"/>
</dbReference>
<feature type="compositionally biased region" description="Acidic residues" evidence="13">
    <location>
        <begin position="2189"/>
        <end position="2205"/>
    </location>
</feature>
<reference evidence="15" key="1">
    <citation type="submission" date="2019-06" db="EMBL/GenBank/DDBJ databases">
        <authorList>
            <consortium name="Wellcome Sanger Institute Data Sharing"/>
        </authorList>
    </citation>
    <scope>NUCLEOTIDE SEQUENCE [LARGE SCALE GENOMIC DNA]</scope>
</reference>
<dbReference type="GO" id="GO:0003146">
    <property type="term" value="P:heart jogging"/>
    <property type="evidence" value="ECO:0007669"/>
    <property type="project" value="UniProtKB-ARBA"/>
</dbReference>
<dbReference type="GO" id="GO:0035118">
    <property type="term" value="P:embryonic pectoral fin morphogenesis"/>
    <property type="evidence" value="ECO:0007669"/>
    <property type="project" value="UniProtKB-ARBA"/>
</dbReference>
<dbReference type="PANTHER" id="PTHR21704:SF18">
    <property type="entry name" value="NIPPED-B-LIKE PROTEIN"/>
    <property type="match status" value="1"/>
</dbReference>
<feature type="coiled-coil region" evidence="12">
    <location>
        <begin position="1940"/>
        <end position="1967"/>
    </location>
</feature>
<dbReference type="FunFam" id="1.25.10.10:FF:000225">
    <property type="entry name" value="Nipped-B protein"/>
    <property type="match status" value="1"/>
</dbReference>
<name>A0A673CE07_9TELE</name>
<feature type="region of interest" description="Disordered" evidence="13">
    <location>
        <begin position="2371"/>
        <end position="2408"/>
    </location>
</feature>
<dbReference type="PANTHER" id="PTHR21704">
    <property type="entry name" value="NIPPED-B-LIKE PROTEIN DELANGIN SCC2-RELATED"/>
    <property type="match status" value="1"/>
</dbReference>
<organism evidence="15 16">
    <name type="scientific">Sphaeramia orbicularis</name>
    <name type="common">orbiculate cardinalfish</name>
    <dbReference type="NCBI Taxonomy" id="375764"/>
    <lineage>
        <taxon>Eukaryota</taxon>
        <taxon>Metazoa</taxon>
        <taxon>Chordata</taxon>
        <taxon>Craniata</taxon>
        <taxon>Vertebrata</taxon>
        <taxon>Euteleostomi</taxon>
        <taxon>Actinopterygii</taxon>
        <taxon>Neopterygii</taxon>
        <taxon>Teleostei</taxon>
        <taxon>Neoteleostei</taxon>
        <taxon>Acanthomorphata</taxon>
        <taxon>Gobiaria</taxon>
        <taxon>Kurtiformes</taxon>
        <taxon>Apogonoidei</taxon>
        <taxon>Apogonidae</taxon>
        <taxon>Apogoninae</taxon>
        <taxon>Sphaeramia</taxon>
    </lineage>
</organism>
<feature type="compositionally biased region" description="Basic and acidic residues" evidence="13">
    <location>
        <begin position="426"/>
        <end position="448"/>
    </location>
</feature>
<evidence type="ECO:0000256" key="6">
    <source>
        <dbReference type="ARBA" id="ARBA00023159"/>
    </source>
</evidence>
<feature type="compositionally biased region" description="Acidic residues" evidence="13">
    <location>
        <begin position="2221"/>
        <end position="2231"/>
    </location>
</feature>
<feature type="region of interest" description="Disordered" evidence="13">
    <location>
        <begin position="531"/>
        <end position="716"/>
    </location>
</feature>
<dbReference type="InterPro" id="IPR026003">
    <property type="entry name" value="Cohesin_HEAT"/>
</dbReference>
<dbReference type="GO" id="GO:0140588">
    <property type="term" value="P:chromatin looping"/>
    <property type="evidence" value="ECO:0007669"/>
    <property type="project" value="InterPro"/>
</dbReference>
<evidence type="ECO:0000256" key="2">
    <source>
        <dbReference type="ARBA" id="ARBA00009252"/>
    </source>
</evidence>
<feature type="compositionally biased region" description="Basic and acidic residues" evidence="13">
    <location>
        <begin position="554"/>
        <end position="644"/>
    </location>
</feature>
<evidence type="ECO:0000313" key="15">
    <source>
        <dbReference type="Ensembl" id="ENSSORP00005050962.1"/>
    </source>
</evidence>
<keyword evidence="4 11" id="KW-0677">Repeat</keyword>
<dbReference type="GO" id="GO:0090694">
    <property type="term" value="C:Scc2-Scc4 cohesin loading complex"/>
    <property type="evidence" value="ECO:0007669"/>
    <property type="project" value="TreeGrafter"/>
</dbReference>
<evidence type="ECO:0000256" key="13">
    <source>
        <dbReference type="SAM" id="MobiDB-lite"/>
    </source>
</evidence>
<feature type="domain" description="Sister chromatid cohesion C-terminal" evidence="14">
    <location>
        <begin position="1981"/>
        <end position="2161"/>
    </location>
</feature>
<dbReference type="GO" id="GO:0140587">
    <property type="term" value="F:chromatin loop anchoring activity"/>
    <property type="evidence" value="ECO:0007669"/>
    <property type="project" value="UniProtKB-ARBA"/>
</dbReference>